<organism evidence="4 5">
    <name type="scientific">Pararhodobacter zhoushanensis</name>
    <dbReference type="NCBI Taxonomy" id="2479545"/>
    <lineage>
        <taxon>Bacteria</taxon>
        <taxon>Pseudomonadati</taxon>
        <taxon>Pseudomonadota</taxon>
        <taxon>Alphaproteobacteria</taxon>
        <taxon>Rhodobacterales</taxon>
        <taxon>Paracoccaceae</taxon>
        <taxon>Pararhodobacter</taxon>
    </lineage>
</organism>
<comment type="similarity">
    <text evidence="1">Belongs to the FAH family.</text>
</comment>
<evidence type="ECO:0000256" key="1">
    <source>
        <dbReference type="ARBA" id="ARBA00010211"/>
    </source>
</evidence>
<evidence type="ECO:0000256" key="2">
    <source>
        <dbReference type="ARBA" id="ARBA00022723"/>
    </source>
</evidence>
<dbReference type="Gene3D" id="3.90.850.10">
    <property type="entry name" value="Fumarylacetoacetase-like, C-terminal domain"/>
    <property type="match status" value="1"/>
</dbReference>
<dbReference type="EMBL" id="JAPDFL010000001">
    <property type="protein sequence ID" value="MCW1931056.1"/>
    <property type="molecule type" value="Genomic_DNA"/>
</dbReference>
<dbReference type="Proteomes" id="UP001208938">
    <property type="component" value="Unassembled WGS sequence"/>
</dbReference>
<dbReference type="PANTHER" id="PTHR42796:SF4">
    <property type="entry name" value="FUMARYLACETOACETATE HYDROLASE DOMAIN-CONTAINING PROTEIN 2A"/>
    <property type="match status" value="1"/>
</dbReference>
<evidence type="ECO:0000259" key="3">
    <source>
        <dbReference type="Pfam" id="PF01557"/>
    </source>
</evidence>
<reference evidence="4 5" key="1">
    <citation type="submission" date="2022-10" db="EMBL/GenBank/DDBJ databases">
        <title>Pararhodobacter sp. nov., isolated from marine algae.</title>
        <authorList>
            <person name="Choi B.J."/>
            <person name="Kim J.M."/>
            <person name="Lee J.K."/>
            <person name="Choi D.G."/>
            <person name="Jeon C.O."/>
        </authorList>
    </citation>
    <scope>NUCLEOTIDE SEQUENCE [LARGE SCALE GENOMIC DNA]</scope>
    <source>
        <strain evidence="4 5">ZQ420</strain>
    </source>
</reference>
<protein>
    <submittedName>
        <fullName evidence="4">Fumarylacetoacetate hydrolase family protein</fullName>
    </submittedName>
</protein>
<keyword evidence="4" id="KW-0378">Hydrolase</keyword>
<evidence type="ECO:0000313" key="5">
    <source>
        <dbReference type="Proteomes" id="UP001208938"/>
    </source>
</evidence>
<dbReference type="InterPro" id="IPR051121">
    <property type="entry name" value="FAH"/>
</dbReference>
<sequence length="281" mass="29967">MRLTSHVLPDGTPSYGRVDGDRIIDAGAALRAKYPDLKAVLAADAIAALEKADGPAIAVRDATFLPTVPNPEKIICIGLNYMGHIKETGRDKPTHPSIFTRYPRSLVGHGQPMVRPKVSDKFDFEGEIAIVIGKGGRAIPAVSALDHVAGYTIFNDGSIRDFQRHTTQFWGGKNFDRTGSMGPWMVTADELGDPTAPQMETRLNGAVMQSTSVGDLAFSIADLIAYLSTITELAPGDIIPTGTPSGVGLFRDPPLFMKAGDQIEVEISGIGVLSNPIIDEA</sequence>
<dbReference type="RefSeq" id="WP_264504209.1">
    <property type="nucleotide sequence ID" value="NZ_JAPDFL010000001.1"/>
</dbReference>
<feature type="domain" description="Fumarylacetoacetase-like C-terminal" evidence="3">
    <location>
        <begin position="73"/>
        <end position="277"/>
    </location>
</feature>
<dbReference type="SUPFAM" id="SSF56529">
    <property type="entry name" value="FAH"/>
    <property type="match status" value="1"/>
</dbReference>
<proteinExistence type="inferred from homology"/>
<keyword evidence="2" id="KW-0479">Metal-binding</keyword>
<accession>A0ABT3GU50</accession>
<name>A0ABT3GU50_9RHOB</name>
<comment type="caution">
    <text evidence="4">The sequence shown here is derived from an EMBL/GenBank/DDBJ whole genome shotgun (WGS) entry which is preliminary data.</text>
</comment>
<keyword evidence="5" id="KW-1185">Reference proteome</keyword>
<evidence type="ECO:0000313" key="4">
    <source>
        <dbReference type="EMBL" id="MCW1931056.1"/>
    </source>
</evidence>
<gene>
    <name evidence="4" type="ORF">OKW52_01900</name>
</gene>
<dbReference type="InterPro" id="IPR011234">
    <property type="entry name" value="Fumarylacetoacetase-like_C"/>
</dbReference>
<dbReference type="Pfam" id="PF01557">
    <property type="entry name" value="FAA_hydrolase"/>
    <property type="match status" value="1"/>
</dbReference>
<dbReference type="InterPro" id="IPR036663">
    <property type="entry name" value="Fumarylacetoacetase_C_sf"/>
</dbReference>
<dbReference type="PANTHER" id="PTHR42796">
    <property type="entry name" value="FUMARYLACETOACETATE HYDROLASE DOMAIN-CONTAINING PROTEIN 2A-RELATED"/>
    <property type="match status" value="1"/>
</dbReference>
<dbReference type="GO" id="GO:0016787">
    <property type="term" value="F:hydrolase activity"/>
    <property type="evidence" value="ECO:0007669"/>
    <property type="project" value="UniProtKB-KW"/>
</dbReference>